<dbReference type="Gene3D" id="3.30.559.30">
    <property type="entry name" value="Nonribosomal peptide synthetase, condensation domain"/>
    <property type="match status" value="1"/>
</dbReference>
<dbReference type="Gene3D" id="1.10.1200.10">
    <property type="entry name" value="ACP-like"/>
    <property type="match status" value="1"/>
</dbReference>
<dbReference type="InterPro" id="IPR013120">
    <property type="entry name" value="FAR_NAD-bd"/>
</dbReference>
<keyword evidence="3" id="KW-0436">Ligase</keyword>
<dbReference type="InterPro" id="IPR010080">
    <property type="entry name" value="Thioester_reductase-like_dom"/>
</dbReference>
<gene>
    <name evidence="6" type="ordered locus">MYSTI_04309</name>
</gene>
<dbReference type="PROSITE" id="PS50075">
    <property type="entry name" value="CARRIER"/>
    <property type="match status" value="1"/>
</dbReference>
<dbReference type="SUPFAM" id="SSF51735">
    <property type="entry name" value="NAD(P)-binding Rossmann-fold domains"/>
    <property type="match status" value="1"/>
</dbReference>
<dbReference type="InterPro" id="IPR042099">
    <property type="entry name" value="ANL_N_sf"/>
</dbReference>
<dbReference type="InterPro" id="IPR009081">
    <property type="entry name" value="PP-bd_ACP"/>
</dbReference>
<keyword evidence="1" id="KW-0596">Phosphopantetheine</keyword>
<feature type="region of interest" description="Disordered" evidence="4">
    <location>
        <begin position="583"/>
        <end position="608"/>
    </location>
</feature>
<dbReference type="PANTHER" id="PTHR44845:SF6">
    <property type="entry name" value="BETA-ALANINE-ACTIVATING ENZYME"/>
    <property type="match status" value="1"/>
</dbReference>
<keyword evidence="2" id="KW-0597">Phosphoprotein</keyword>
<dbReference type="SUPFAM" id="SSF52777">
    <property type="entry name" value="CoA-dependent acyltransferases"/>
    <property type="match status" value="2"/>
</dbReference>
<dbReference type="KEGG" id="msd:MYSTI_04309"/>
<dbReference type="InterPro" id="IPR020806">
    <property type="entry name" value="PKS_PP-bd"/>
</dbReference>
<dbReference type="CDD" id="cd05235">
    <property type="entry name" value="SDR_e1"/>
    <property type="match status" value="1"/>
</dbReference>
<evidence type="ECO:0000256" key="4">
    <source>
        <dbReference type="SAM" id="MobiDB-lite"/>
    </source>
</evidence>
<dbReference type="Pfam" id="PF13193">
    <property type="entry name" value="AMP-binding_C"/>
    <property type="match status" value="1"/>
</dbReference>
<organism evidence="6 7">
    <name type="scientific">Myxococcus stipitatus (strain DSM 14675 / JCM 12634 / Mx s8)</name>
    <dbReference type="NCBI Taxonomy" id="1278073"/>
    <lineage>
        <taxon>Bacteria</taxon>
        <taxon>Pseudomonadati</taxon>
        <taxon>Myxococcota</taxon>
        <taxon>Myxococcia</taxon>
        <taxon>Myxococcales</taxon>
        <taxon>Cystobacterineae</taxon>
        <taxon>Myxococcaceae</taxon>
        <taxon>Myxococcus</taxon>
    </lineage>
</organism>
<sequence>MPDSHDARWPLSAAQHGIWVGQQLDLASPIYNAGECIELRGSLVAEHFEAAVRQTVDEAEALHARFETSEGGPVQWVSPRVEWVLQQVDVSTAADPWVAARAWMNEDLKRTVDLTRGPLFAEVLFRAGPERHFWFQRVHHIAMDGYGFSLLARRVAELYTARVTGRPAPASLAPLRPVLDEDAAYRASPQFEQDRAFWVDRLTESPLPVTLAPPAPMSPAFVRATRQLTSVQVERMQGVARPLGLTWPDLVLAAAAAWIHLRTDAPEVVLGLPVMTRLGSVSLRVPCMAMNIVPLRVPVAPGATLASLARNIALELRSSRPHLRYRYEQLRRDLRRVGGQRKLFGPVVNIMPFDYGLRFSGLTSIAHNISAGPVEDLSIGVYARSDGGGLRVDFDANPVCYDASAVDAHQQDFLERLDTWLAAPEQPVHGSAATDGDGRTLELSLLDGGPLPGPAHPVLTLIQQRVREQPESVAVEHGAHRLTYQELWQRARELAARLVTEGVRADTPVAVKVPRGLDAVVASLGILLSGAGYLPLDPNGPESRAAAILEDAAPSLMVVPASGTAASPRPVGHLAIERRAAVSAPAHDVSGTDTHPQSEGRPAIEQPAVVPASAFDASRTDGERLAYVIYTSGSTGQPNGVQITHGALAHFVAGATHRYGLHREDRVLQFAPLHFDASVEEIFLTLCAGARLVLRTDEMLQSVPRLLEACTAQGITVLDLPTAFWHELAYAVSTEAARLPDSVRIVIIGGEAALPERVARWRASVRAGVRLLNTYGPTEATVVATMASLGESDTPARVVSKGAEDEVPIGLPLPGVRAALIDAQGRLVAKGAEGELCLLGGALARGYLGRPELDRARFISLSALPDQPRAYRTGDKARMREDGQLVFVGRVDDELKISGHRIDPSEVETVLLGHPGVREAAVVGQQLPGGSRRLCAHVVAEAPIPSAADLRKHLLAHLPAPMVPSAIVFTEHLPRTSTGKIDRTALRKAAPVERASSTDQNTTELERVVLGIWEEVLGATDLTPQDDFFDRGGQSLQSIQVANRLGIALGREVPVATVFRYPTAAALAQALEHGDAASTSPSGPNPAMLADAELSEEIVPKSSHTPPTTSFESLFPAPRQALLTGATGFVGAHLLDQLLRQTQARVVCLVRARDEAQALERIRAALTSQQLSTEGLSTRVVALPSDLTKPWLGLDKARFHGLAAECDVVLHNAAVVSVVREYGSVQAVNVQGTRELLRLAATARLKPFHYVSTLAVAPQANVSPEVPEDFVPAHPGLRDGYQQSKWVAERLVQQASERGLPVAVYRLGRVVGASDTALVNPQDLVWRILLAGVPSGSLPMLDVGETWTPVDYVAQAIVALSRRATPGTVFNLTPVPDVRLPELFRWVREYGYPVEMAPIPEWRARVAERAGTADNTTTLAFFDLRSGDSEPAFGLGPVRCQRLHQSLEGTGITCPQANRDLFFRYLNTCVARGLLPPTPGASLETATP</sequence>
<name>L7UDC2_MYXSD</name>
<keyword evidence="7" id="KW-1185">Reference proteome</keyword>
<dbReference type="eggNOG" id="COG1020">
    <property type="taxonomic scope" value="Bacteria"/>
</dbReference>
<evidence type="ECO:0000256" key="3">
    <source>
        <dbReference type="ARBA" id="ARBA00022598"/>
    </source>
</evidence>
<dbReference type="NCBIfam" id="TIGR01746">
    <property type="entry name" value="Thioester-redct"/>
    <property type="match status" value="1"/>
</dbReference>
<dbReference type="InterPro" id="IPR023213">
    <property type="entry name" value="CAT-like_dom_sf"/>
</dbReference>
<dbReference type="HOGENOM" id="CLU_000022_2_4_7"/>
<dbReference type="Pfam" id="PF00550">
    <property type="entry name" value="PP-binding"/>
    <property type="match status" value="1"/>
</dbReference>
<evidence type="ECO:0000256" key="2">
    <source>
        <dbReference type="ARBA" id="ARBA00022553"/>
    </source>
</evidence>
<dbReference type="CDD" id="cd05930">
    <property type="entry name" value="A_NRPS"/>
    <property type="match status" value="1"/>
</dbReference>
<dbReference type="STRING" id="1278073.MYSTI_04309"/>
<dbReference type="OrthoDB" id="9757540at2"/>
<dbReference type="Proteomes" id="UP000011131">
    <property type="component" value="Chromosome"/>
</dbReference>
<protein>
    <submittedName>
        <fullName evidence="6">Non-ribosomal peptide synthetase</fullName>
    </submittedName>
</protein>
<evidence type="ECO:0000256" key="1">
    <source>
        <dbReference type="ARBA" id="ARBA00022450"/>
    </source>
</evidence>
<dbReference type="PATRIC" id="fig|1278073.3.peg.4376"/>
<proteinExistence type="predicted"/>
<feature type="domain" description="Carrier" evidence="5">
    <location>
        <begin position="1000"/>
        <end position="1075"/>
    </location>
</feature>
<dbReference type="InterPro" id="IPR045851">
    <property type="entry name" value="AMP-bd_C_sf"/>
</dbReference>
<dbReference type="GO" id="GO:0016874">
    <property type="term" value="F:ligase activity"/>
    <property type="evidence" value="ECO:0007669"/>
    <property type="project" value="UniProtKB-KW"/>
</dbReference>
<dbReference type="Gene3D" id="3.40.50.720">
    <property type="entry name" value="NAD(P)-binding Rossmann-like Domain"/>
    <property type="match status" value="1"/>
</dbReference>
<dbReference type="NCBIfam" id="NF038078">
    <property type="entry name" value="NRPS_MxcG"/>
    <property type="match status" value="1"/>
</dbReference>
<accession>L7UDC2</accession>
<dbReference type="Pfam" id="PF00501">
    <property type="entry name" value="AMP-binding"/>
    <property type="match status" value="1"/>
</dbReference>
<dbReference type="NCBIfam" id="TIGR01733">
    <property type="entry name" value="AA-adenyl-dom"/>
    <property type="match status" value="1"/>
</dbReference>
<dbReference type="InterPro" id="IPR001242">
    <property type="entry name" value="Condensation_dom"/>
</dbReference>
<dbReference type="SMART" id="SM00823">
    <property type="entry name" value="PKS_PP"/>
    <property type="match status" value="1"/>
</dbReference>
<dbReference type="Gene3D" id="3.30.300.30">
    <property type="match status" value="1"/>
</dbReference>
<dbReference type="InterPro" id="IPR000873">
    <property type="entry name" value="AMP-dep_synth/lig_dom"/>
</dbReference>
<dbReference type="InterPro" id="IPR010071">
    <property type="entry name" value="AA_adenyl_dom"/>
</dbReference>
<dbReference type="InterPro" id="IPR025110">
    <property type="entry name" value="AMP-bd_C"/>
</dbReference>
<evidence type="ECO:0000259" key="5">
    <source>
        <dbReference type="PROSITE" id="PS50075"/>
    </source>
</evidence>
<dbReference type="Pfam" id="PF07993">
    <property type="entry name" value="NAD_binding_4"/>
    <property type="match status" value="1"/>
</dbReference>
<dbReference type="GO" id="GO:0031177">
    <property type="term" value="F:phosphopantetheine binding"/>
    <property type="evidence" value="ECO:0007669"/>
    <property type="project" value="InterPro"/>
</dbReference>
<dbReference type="InterPro" id="IPR036736">
    <property type="entry name" value="ACP-like_sf"/>
</dbReference>
<dbReference type="SUPFAM" id="SSF47336">
    <property type="entry name" value="ACP-like"/>
    <property type="match status" value="1"/>
</dbReference>
<dbReference type="Pfam" id="PF00668">
    <property type="entry name" value="Condensation"/>
    <property type="match status" value="1"/>
</dbReference>
<evidence type="ECO:0000313" key="7">
    <source>
        <dbReference type="Proteomes" id="UP000011131"/>
    </source>
</evidence>
<dbReference type="EMBL" id="CP004025">
    <property type="protein sequence ID" value="AGC45607.1"/>
    <property type="molecule type" value="Genomic_DNA"/>
</dbReference>
<dbReference type="eggNOG" id="COG3320">
    <property type="taxonomic scope" value="Bacteria"/>
</dbReference>
<dbReference type="PANTHER" id="PTHR44845">
    <property type="entry name" value="CARRIER DOMAIN-CONTAINING PROTEIN"/>
    <property type="match status" value="1"/>
</dbReference>
<dbReference type="Gene3D" id="3.30.559.10">
    <property type="entry name" value="Chloramphenicol acetyltransferase-like domain"/>
    <property type="match status" value="1"/>
</dbReference>
<dbReference type="InterPro" id="IPR036291">
    <property type="entry name" value="NAD(P)-bd_dom_sf"/>
</dbReference>
<dbReference type="RefSeq" id="WP_015349867.1">
    <property type="nucleotide sequence ID" value="NC_020126.1"/>
</dbReference>
<reference evidence="6 7" key="1">
    <citation type="journal article" date="2013" name="Genome Announc.">
        <title>Complete genome sequence of Myxococcus stipitatus strain DSM 14675, a fruiting myxobacterium.</title>
        <authorList>
            <person name="Huntley S."/>
            <person name="Kneip S."/>
            <person name="Treuner-Lange A."/>
            <person name="Sogaard-Andersen L."/>
        </authorList>
    </citation>
    <scope>NUCLEOTIDE SEQUENCE [LARGE SCALE GENOMIC DNA]</scope>
    <source>
        <strain evidence="7">DSM 14675 / JCM 12634 / Mx s8</strain>
    </source>
</reference>
<dbReference type="SUPFAM" id="SSF56801">
    <property type="entry name" value="Acetyl-CoA synthetase-like"/>
    <property type="match status" value="1"/>
</dbReference>
<dbReference type="Gene3D" id="3.40.50.12780">
    <property type="entry name" value="N-terminal domain of ligase-like"/>
    <property type="match status" value="1"/>
</dbReference>
<evidence type="ECO:0000313" key="6">
    <source>
        <dbReference type="EMBL" id="AGC45607.1"/>
    </source>
</evidence>